<gene>
    <name evidence="2" type="ORF">EV384_3054</name>
</gene>
<dbReference type="AlphaFoldDB" id="A0A4Q8BBD5"/>
<dbReference type="Proteomes" id="UP000294114">
    <property type="component" value="Unassembled WGS sequence"/>
</dbReference>
<feature type="transmembrane region" description="Helical" evidence="1">
    <location>
        <begin position="96"/>
        <end position="116"/>
    </location>
</feature>
<evidence type="ECO:0008006" key="4">
    <source>
        <dbReference type="Google" id="ProtNLM"/>
    </source>
</evidence>
<comment type="caution">
    <text evidence="2">The sequence shown here is derived from an EMBL/GenBank/DDBJ whole genome shotgun (WGS) entry which is preliminary data.</text>
</comment>
<evidence type="ECO:0000256" key="1">
    <source>
        <dbReference type="SAM" id="Phobius"/>
    </source>
</evidence>
<feature type="transmembrane region" description="Helical" evidence="1">
    <location>
        <begin position="24"/>
        <end position="44"/>
    </location>
</feature>
<reference evidence="2 3" key="1">
    <citation type="submission" date="2019-02" db="EMBL/GenBank/DDBJ databases">
        <title>Sequencing the genomes of 1000 actinobacteria strains.</title>
        <authorList>
            <person name="Klenk H.-P."/>
        </authorList>
    </citation>
    <scope>NUCLEOTIDE SEQUENCE [LARGE SCALE GENOMIC DNA]</scope>
    <source>
        <strain evidence="2 3">DSM 45612</strain>
    </source>
</reference>
<sequence length="416" mass="44768">MTEPATTATVTKSQSMLLALLQRYPVTTLLLAPYAVLIVPMAVINHNPETGFILGLLALAMAGATLVETAALLIWRRKTWRQETISTRTDHPKIFLIARLVAIGSMIADVAGTMAGRGTIFTQVSGTVAASPVASASALVAGWKYVAFALLLSSVLTGRARRGAFYRWTLALIGVQVCLVFVTAISAPLIGYLTFVFAAGLILGAIRFRYVVVAVAVLFLVWPTIFNARNEVRVANGIVVSNNSATDRLRFDTQLTRASGFEVPVDVGQPGIADFPRYGFVPRIVDRERPLISTGAKINQYLGGSATSSFNFLTLGTVYFLDGPVGVVIYYGLWALVVASLLWVGRGPGPVRLCLLCLVIAGPMVWVSTYPDTVIGLLQHTVSAFPVFLAIMLSKREKKTGRHPAPALDPHLALRV</sequence>
<feature type="transmembrane region" description="Helical" evidence="1">
    <location>
        <begin position="374"/>
        <end position="393"/>
    </location>
</feature>
<evidence type="ECO:0000313" key="2">
    <source>
        <dbReference type="EMBL" id="RZU74581.1"/>
    </source>
</evidence>
<name>A0A4Q8BBD5_9ACTN</name>
<organism evidence="2 3">
    <name type="scientific">Micromonospora kangleipakensis</name>
    <dbReference type="NCBI Taxonomy" id="1077942"/>
    <lineage>
        <taxon>Bacteria</taxon>
        <taxon>Bacillati</taxon>
        <taxon>Actinomycetota</taxon>
        <taxon>Actinomycetes</taxon>
        <taxon>Micromonosporales</taxon>
        <taxon>Micromonosporaceae</taxon>
        <taxon>Micromonospora</taxon>
    </lineage>
</organism>
<dbReference type="EMBL" id="SHLD01000001">
    <property type="protein sequence ID" value="RZU74581.1"/>
    <property type="molecule type" value="Genomic_DNA"/>
</dbReference>
<feature type="transmembrane region" description="Helical" evidence="1">
    <location>
        <begin position="168"/>
        <end position="190"/>
    </location>
</feature>
<feature type="transmembrane region" description="Helical" evidence="1">
    <location>
        <begin position="351"/>
        <end position="368"/>
    </location>
</feature>
<feature type="transmembrane region" description="Helical" evidence="1">
    <location>
        <begin position="50"/>
        <end position="75"/>
    </location>
</feature>
<protein>
    <recommendedName>
        <fullName evidence="4">Oligosaccharide repeat unit polymerase</fullName>
    </recommendedName>
</protein>
<feature type="transmembrane region" description="Helical" evidence="1">
    <location>
        <begin position="327"/>
        <end position="344"/>
    </location>
</feature>
<keyword evidence="1" id="KW-1133">Transmembrane helix</keyword>
<feature type="transmembrane region" description="Helical" evidence="1">
    <location>
        <begin position="196"/>
        <end position="222"/>
    </location>
</feature>
<proteinExistence type="predicted"/>
<feature type="transmembrane region" description="Helical" evidence="1">
    <location>
        <begin position="136"/>
        <end position="156"/>
    </location>
</feature>
<keyword evidence="1" id="KW-0472">Membrane</keyword>
<keyword evidence="3" id="KW-1185">Reference proteome</keyword>
<keyword evidence="1" id="KW-0812">Transmembrane</keyword>
<evidence type="ECO:0000313" key="3">
    <source>
        <dbReference type="Proteomes" id="UP000294114"/>
    </source>
</evidence>
<dbReference type="RefSeq" id="WP_130333946.1">
    <property type="nucleotide sequence ID" value="NZ_SHLD01000001.1"/>
</dbReference>
<dbReference type="OrthoDB" id="5024040at2"/>
<accession>A0A4Q8BBD5</accession>
<feature type="transmembrane region" description="Helical" evidence="1">
    <location>
        <begin position="301"/>
        <end position="321"/>
    </location>
</feature>